<sequence>MKQLLFFALATAILSGCTTEPKFRNPVTVKSNDVPLYDGMMIQDKTVPSQVVVLADAGDTLELQDITIAGLNQDTLCIVSLDSKRTRFKNGQASVYVERKHLNIPAATLEKARAGKLHDLPALAEQKPDHLHTKATN</sequence>
<gene>
    <name evidence="1" type="ORF">GCM10011378_08240</name>
</gene>
<evidence type="ECO:0000313" key="1">
    <source>
        <dbReference type="EMBL" id="GGG34169.1"/>
    </source>
</evidence>
<accession>A0ABQ1WKT2</accession>
<dbReference type="Proteomes" id="UP000601361">
    <property type="component" value="Unassembled WGS sequence"/>
</dbReference>
<evidence type="ECO:0000313" key="2">
    <source>
        <dbReference type="Proteomes" id="UP000601361"/>
    </source>
</evidence>
<proteinExistence type="predicted"/>
<dbReference type="EMBL" id="BMGS01000002">
    <property type="protein sequence ID" value="GGG34169.1"/>
    <property type="molecule type" value="Genomic_DNA"/>
</dbReference>
<organism evidence="1 2">
    <name type="scientific">Hymenobacter glacieicola</name>
    <dbReference type="NCBI Taxonomy" id="1562124"/>
    <lineage>
        <taxon>Bacteria</taxon>
        <taxon>Pseudomonadati</taxon>
        <taxon>Bacteroidota</taxon>
        <taxon>Cytophagia</taxon>
        <taxon>Cytophagales</taxon>
        <taxon>Hymenobacteraceae</taxon>
        <taxon>Hymenobacter</taxon>
    </lineage>
</organism>
<keyword evidence="2" id="KW-1185">Reference proteome</keyword>
<dbReference type="PROSITE" id="PS51257">
    <property type="entry name" value="PROKAR_LIPOPROTEIN"/>
    <property type="match status" value="1"/>
</dbReference>
<reference evidence="2" key="1">
    <citation type="journal article" date="2019" name="Int. J. Syst. Evol. Microbiol.">
        <title>The Global Catalogue of Microorganisms (GCM) 10K type strain sequencing project: providing services to taxonomists for standard genome sequencing and annotation.</title>
        <authorList>
            <consortium name="The Broad Institute Genomics Platform"/>
            <consortium name="The Broad Institute Genome Sequencing Center for Infectious Disease"/>
            <person name="Wu L."/>
            <person name="Ma J."/>
        </authorList>
    </citation>
    <scope>NUCLEOTIDE SEQUENCE [LARGE SCALE GENOMIC DNA]</scope>
    <source>
        <strain evidence="2">CGMCC 1.12990</strain>
    </source>
</reference>
<name>A0ABQ1WKT2_9BACT</name>
<dbReference type="RefSeq" id="WP_188556553.1">
    <property type="nucleotide sequence ID" value="NZ_BMGS01000002.1"/>
</dbReference>
<evidence type="ECO:0008006" key="3">
    <source>
        <dbReference type="Google" id="ProtNLM"/>
    </source>
</evidence>
<protein>
    <recommendedName>
        <fullName evidence="3">Auto-transporter adhesin head GIN domain-containing protein</fullName>
    </recommendedName>
</protein>
<comment type="caution">
    <text evidence="1">The sequence shown here is derived from an EMBL/GenBank/DDBJ whole genome shotgun (WGS) entry which is preliminary data.</text>
</comment>